<dbReference type="GeneID" id="93174793"/>
<evidence type="ECO:0000256" key="1">
    <source>
        <dbReference type="PIRSR" id="PIRSR017388-1"/>
    </source>
</evidence>
<feature type="domain" description="Serine aminopeptidase S33" evidence="4">
    <location>
        <begin position="19"/>
        <end position="231"/>
    </location>
</feature>
<dbReference type="InterPro" id="IPR012354">
    <property type="entry name" value="Esterase_lipase"/>
</dbReference>
<evidence type="ECO:0000313" key="8">
    <source>
        <dbReference type="Proteomes" id="UP000183174"/>
    </source>
</evidence>
<dbReference type="InterPro" id="IPR029058">
    <property type="entry name" value="AB_hydrolase_fold"/>
</dbReference>
<dbReference type="RefSeq" id="WP_036026712.1">
    <property type="nucleotide sequence ID" value="NZ_CP104173.1"/>
</dbReference>
<dbReference type="PANTHER" id="PTHR43433:SF1">
    <property type="entry name" value="BLL5160 PROTEIN"/>
    <property type="match status" value="1"/>
</dbReference>
<evidence type="ECO:0000256" key="2">
    <source>
        <dbReference type="PIRSR" id="PIRSR017388-2"/>
    </source>
</evidence>
<dbReference type="Pfam" id="PF12146">
    <property type="entry name" value="Hydrolase_4"/>
    <property type="match status" value="1"/>
</dbReference>
<dbReference type="PANTHER" id="PTHR43433">
    <property type="entry name" value="HYDROLASE, ALPHA/BETA FOLD FAMILY PROTEIN"/>
    <property type="match status" value="1"/>
</dbReference>
<gene>
    <name evidence="5" type="ORF">AOQ72_07965</name>
    <name evidence="6" type="ORF">GA0061099_100781</name>
</gene>
<feature type="active site" description="Charge relay system" evidence="1">
    <location>
        <position position="226"/>
    </location>
</feature>
<dbReference type="SUPFAM" id="SSF53474">
    <property type="entry name" value="alpha/beta-Hydrolases"/>
    <property type="match status" value="1"/>
</dbReference>
<dbReference type="InterPro" id="IPR050471">
    <property type="entry name" value="AB_hydrolase"/>
</dbReference>
<evidence type="ECO:0000313" key="6">
    <source>
        <dbReference type="EMBL" id="SCB42583.1"/>
    </source>
</evidence>
<dbReference type="EMBL" id="FMAE01000007">
    <property type="protein sequence ID" value="SCB42583.1"/>
    <property type="molecule type" value="Genomic_DNA"/>
</dbReference>
<dbReference type="OrthoDB" id="8476759at2"/>
<accession>A0A0R3D1C2</accession>
<evidence type="ECO:0000259" key="4">
    <source>
        <dbReference type="Pfam" id="PF12146"/>
    </source>
</evidence>
<dbReference type="AlphaFoldDB" id="A0A0R3D1C2"/>
<evidence type="ECO:0000313" key="5">
    <source>
        <dbReference type="EMBL" id="KRQ01404.1"/>
    </source>
</evidence>
<dbReference type="Gene3D" id="3.40.50.1820">
    <property type="entry name" value="alpha/beta hydrolase"/>
    <property type="match status" value="1"/>
</dbReference>
<dbReference type="Proteomes" id="UP000183174">
    <property type="component" value="Unassembled WGS sequence"/>
</dbReference>
<dbReference type="PIRSF" id="PIRSF017388">
    <property type="entry name" value="Esterase_lipase"/>
    <property type="match status" value="1"/>
</dbReference>
<proteinExistence type="predicted"/>
<reference evidence="6 8" key="2">
    <citation type="submission" date="2016-08" db="EMBL/GenBank/DDBJ databases">
        <authorList>
            <person name="Seilhamer J.J."/>
        </authorList>
    </citation>
    <scope>NUCLEOTIDE SEQUENCE [LARGE SCALE GENOMIC DNA]</scope>
    <source>
        <strain evidence="6 8">CCBAU 10071</strain>
    </source>
</reference>
<dbReference type="EMBL" id="LJYF01000004">
    <property type="protein sequence ID" value="KRQ01404.1"/>
    <property type="molecule type" value="Genomic_DNA"/>
</dbReference>
<evidence type="ECO:0000256" key="3">
    <source>
        <dbReference type="PIRSR" id="PIRSR017388-3"/>
    </source>
</evidence>
<dbReference type="GO" id="GO:0052689">
    <property type="term" value="F:carboxylic ester hydrolase activity"/>
    <property type="evidence" value="ECO:0007669"/>
    <property type="project" value="InterPro"/>
</dbReference>
<protein>
    <submittedName>
        <fullName evidence="6">Carboxylesterase</fullName>
    </submittedName>
</protein>
<sequence>MTDVMAGAEPFFMQGKGPAVLVLHGFTGTTQSMRYLGEELHRRFGFTVSGPRLRGHGTSPDDMETTGYLDWLASAEQALHELAGQGTKVFVTGLSMGGTLTLNLAARFPNIVAGAVPINGAAGIFDGAMAELVSDGAAPKRVPGIGSDIKAAGVKELAYQEVPVACLRQVHVLIAATESLLRKVSCPTLAIHSREDHVVPAANGKRIAQEVSSNDVRLLWLDNSYHVATLDNDKDLIVERCGRFISEIAGAAPG</sequence>
<dbReference type="Proteomes" id="UP000051380">
    <property type="component" value="Unassembled WGS sequence"/>
</dbReference>
<dbReference type="InterPro" id="IPR022742">
    <property type="entry name" value="Hydrolase_4"/>
</dbReference>
<feature type="binding site" evidence="2">
    <location>
        <position position="26"/>
    </location>
    <ligand>
        <name>substrate</name>
    </ligand>
</feature>
<feature type="active site" description="Charge relay system" evidence="1">
    <location>
        <position position="196"/>
    </location>
</feature>
<feature type="binding site" evidence="2">
    <location>
        <position position="96"/>
    </location>
    <ligand>
        <name>substrate</name>
    </ligand>
</feature>
<reference evidence="5 7" key="1">
    <citation type="submission" date="2015-09" db="EMBL/GenBank/DDBJ databases">
        <title>Draft Genome Sequence of the Strain BR 3267 (Bradyrhizobium yuanmingense) recommended as inoculant for cowpea in Brazil.</title>
        <authorList>
            <person name="Simoes-Araujo J.L."/>
            <person name="Zilli J.E."/>
        </authorList>
    </citation>
    <scope>NUCLEOTIDE SEQUENCE [LARGE SCALE GENOMIC DNA]</scope>
    <source>
        <strain evidence="5 7">BR3267</strain>
    </source>
</reference>
<evidence type="ECO:0000313" key="7">
    <source>
        <dbReference type="Proteomes" id="UP000051380"/>
    </source>
</evidence>
<feature type="site" description="Important for substrate specificity" evidence="3">
    <location>
        <position position="145"/>
    </location>
</feature>
<feature type="active site" description="Nucleophile" evidence="1">
    <location>
        <position position="95"/>
    </location>
</feature>
<name>A0A0R3D1C2_9BRAD</name>
<organism evidence="5 7">
    <name type="scientific">Bradyrhizobium yuanmingense</name>
    <dbReference type="NCBI Taxonomy" id="108015"/>
    <lineage>
        <taxon>Bacteria</taxon>
        <taxon>Pseudomonadati</taxon>
        <taxon>Pseudomonadota</taxon>
        <taxon>Alphaproteobacteria</taxon>
        <taxon>Hyphomicrobiales</taxon>
        <taxon>Nitrobacteraceae</taxon>
        <taxon>Bradyrhizobium</taxon>
    </lineage>
</organism>